<sequence length="559" mass="63086">MKRNNRHSLLARFESTGSLKQAYMQDAELAKTLYLIKTLPVFAMRAQELPDAEQAVLDDILHALLDSDNNDDDDDDDNDDNNHVDDPAAADDARRQDARAVRGPLLRVLHAQLAPAVFREYLSPSRSSVYTLETWRDAARRGTCVDAEREDLLLAAYARLTTRARGVFLARVLADIDAQDAAALRRDESLQHLLLAVQERPPVALLAFILQSCDADLVEAGLQGVYFSPRISKVLSRRSLANDGGARENKDENEHDDPESKLFELVEDIEDMRRADYNKIESRLLKAIAQGSTLEDVISDLDLETWGTSWNAVGSIYSHLYTLYIKRTTPGVRRRLDKLVRSYTQTARRSDRDTIIYELAQSVSFSPFLLARLIVGSICRIAKKELARAMREPEKGIADPILRRNVEFCKAKDTQYSPQHDKYREIAGQEHEYVLSRKLGALRIPFVAEDALRDLGFAKTVDFLLETPIAVYGPEGEVRTIFWIDSKAMFGDPVTHRENMPQLEAYVHRFGPGLVIYWSGFVEDLNVHAEILLAQDMPTLFSSLPRLADSASLSIEIDV</sequence>
<evidence type="ECO:0000256" key="4">
    <source>
        <dbReference type="ARBA" id="ARBA00023242"/>
    </source>
</evidence>
<name>A0A2R5G575_9STRA</name>
<accession>A0A2R5G575</accession>
<protein>
    <recommendedName>
        <fullName evidence="5">CDAN1-interacting nuclease 1</fullName>
    </recommendedName>
</protein>
<reference evidence="7 8" key="1">
    <citation type="submission" date="2017-12" db="EMBL/GenBank/DDBJ databases">
        <title>Sequencing, de novo assembly and annotation of complete genome of a new Thraustochytrid species, strain FCC1311.</title>
        <authorList>
            <person name="Sedici K."/>
            <person name="Godart F."/>
            <person name="Aiese Cigliano R."/>
            <person name="Sanseverino W."/>
            <person name="Barakat M."/>
            <person name="Ortet P."/>
            <person name="Marechal E."/>
            <person name="Cagnac O."/>
            <person name="Amato A."/>
        </authorList>
    </citation>
    <scope>NUCLEOTIDE SEQUENCE [LARGE SCALE GENOMIC DNA]</scope>
</reference>
<dbReference type="OrthoDB" id="1272at2759"/>
<organism evidence="7 8">
    <name type="scientific">Hondaea fermentalgiana</name>
    <dbReference type="NCBI Taxonomy" id="2315210"/>
    <lineage>
        <taxon>Eukaryota</taxon>
        <taxon>Sar</taxon>
        <taxon>Stramenopiles</taxon>
        <taxon>Bigyra</taxon>
        <taxon>Labyrinthulomycetes</taxon>
        <taxon>Thraustochytrida</taxon>
        <taxon>Thraustochytriidae</taxon>
        <taxon>Hondaea</taxon>
    </lineage>
</organism>
<evidence type="ECO:0000256" key="2">
    <source>
        <dbReference type="ARBA" id="ARBA00004496"/>
    </source>
</evidence>
<dbReference type="PANTHER" id="PTHR31661">
    <property type="entry name" value="SIMILAR TO CDNA SEQUENCE BC052040"/>
    <property type="match status" value="1"/>
</dbReference>
<dbReference type="Proteomes" id="UP000241890">
    <property type="component" value="Unassembled WGS sequence"/>
</dbReference>
<dbReference type="InterPro" id="IPR029404">
    <property type="entry name" value="CDIN1"/>
</dbReference>
<evidence type="ECO:0000256" key="6">
    <source>
        <dbReference type="SAM" id="MobiDB-lite"/>
    </source>
</evidence>
<comment type="caution">
    <text evidence="7">The sequence shown here is derived from an EMBL/GenBank/DDBJ whole genome shotgun (WGS) entry which is preliminary data.</text>
</comment>
<evidence type="ECO:0000256" key="5">
    <source>
        <dbReference type="ARBA" id="ARBA00023480"/>
    </source>
</evidence>
<keyword evidence="8" id="KW-1185">Reference proteome</keyword>
<evidence type="ECO:0000256" key="3">
    <source>
        <dbReference type="ARBA" id="ARBA00022490"/>
    </source>
</evidence>
<evidence type="ECO:0000313" key="8">
    <source>
        <dbReference type="Proteomes" id="UP000241890"/>
    </source>
</evidence>
<dbReference type="AlphaFoldDB" id="A0A2R5G575"/>
<feature type="compositionally biased region" description="Acidic residues" evidence="6">
    <location>
        <begin position="68"/>
        <end position="79"/>
    </location>
</feature>
<proteinExistence type="predicted"/>
<feature type="compositionally biased region" description="Basic and acidic residues" evidence="6">
    <location>
        <begin position="80"/>
        <end position="96"/>
    </location>
</feature>
<keyword evidence="3" id="KW-0963">Cytoplasm</keyword>
<dbReference type="EMBL" id="BEYU01000019">
    <property type="protein sequence ID" value="GBG26187.1"/>
    <property type="molecule type" value="Genomic_DNA"/>
</dbReference>
<dbReference type="InParanoid" id="A0A2R5G575"/>
<dbReference type="GO" id="GO:0005737">
    <property type="term" value="C:cytoplasm"/>
    <property type="evidence" value="ECO:0007669"/>
    <property type="project" value="UniProtKB-SubCell"/>
</dbReference>
<gene>
    <name evidence="7" type="ORF">FCC1311_024082</name>
</gene>
<dbReference type="GO" id="GO:0005634">
    <property type="term" value="C:nucleus"/>
    <property type="evidence" value="ECO:0007669"/>
    <property type="project" value="UniProtKB-SubCell"/>
</dbReference>
<keyword evidence="4" id="KW-0539">Nucleus</keyword>
<evidence type="ECO:0000256" key="1">
    <source>
        <dbReference type="ARBA" id="ARBA00004123"/>
    </source>
</evidence>
<comment type="subcellular location">
    <subcellularLocation>
        <location evidence="2">Cytoplasm</location>
    </subcellularLocation>
    <subcellularLocation>
        <location evidence="1">Nucleus</location>
    </subcellularLocation>
</comment>
<dbReference type="PANTHER" id="PTHR31661:SF1">
    <property type="entry name" value="CDAN1-INTERACTING NUCLEASE 1"/>
    <property type="match status" value="1"/>
</dbReference>
<evidence type="ECO:0000313" key="7">
    <source>
        <dbReference type="EMBL" id="GBG26187.1"/>
    </source>
</evidence>
<feature type="region of interest" description="Disordered" evidence="6">
    <location>
        <begin position="67"/>
        <end position="96"/>
    </location>
</feature>
<dbReference type="Pfam" id="PF14811">
    <property type="entry name" value="TPD"/>
    <property type="match status" value="1"/>
</dbReference>